<dbReference type="InterPro" id="IPR051690">
    <property type="entry name" value="PseI-like"/>
</dbReference>
<dbReference type="PROSITE" id="PS50844">
    <property type="entry name" value="AFP_LIKE"/>
    <property type="match status" value="1"/>
</dbReference>
<dbReference type="InterPro" id="IPR057736">
    <property type="entry name" value="SAF_PseI/NeuA/NeuB"/>
</dbReference>
<name>A0A0F9PHN5_9ZZZZ</name>
<protein>
    <recommendedName>
        <fullName evidence="1">AFP-like domain-containing protein</fullName>
    </recommendedName>
</protein>
<gene>
    <name evidence="2" type="ORF">LCGC14_0899100</name>
</gene>
<proteinExistence type="predicted"/>
<dbReference type="InterPro" id="IPR006190">
    <property type="entry name" value="SAF_AFP_Neu5Ac"/>
</dbReference>
<dbReference type="InterPro" id="IPR036732">
    <property type="entry name" value="AFP_Neu5c_C_sf"/>
</dbReference>
<dbReference type="InterPro" id="IPR013132">
    <property type="entry name" value="PseI/NeuA/B-like_N"/>
</dbReference>
<reference evidence="2" key="1">
    <citation type="journal article" date="2015" name="Nature">
        <title>Complex archaea that bridge the gap between prokaryotes and eukaryotes.</title>
        <authorList>
            <person name="Spang A."/>
            <person name="Saw J.H."/>
            <person name="Jorgensen S.L."/>
            <person name="Zaremba-Niedzwiedzka K."/>
            <person name="Martijn J."/>
            <person name="Lind A.E."/>
            <person name="van Eijk R."/>
            <person name="Schleper C."/>
            <person name="Guy L."/>
            <person name="Ettema T.J."/>
        </authorList>
    </citation>
    <scope>NUCLEOTIDE SEQUENCE</scope>
</reference>
<evidence type="ECO:0000259" key="1">
    <source>
        <dbReference type="PROSITE" id="PS50844"/>
    </source>
</evidence>
<dbReference type="SUPFAM" id="SSF51569">
    <property type="entry name" value="Aldolase"/>
    <property type="match status" value="1"/>
</dbReference>
<dbReference type="Gene3D" id="3.90.1210.10">
    <property type="entry name" value="Antifreeze-like/N-acetylneuraminic acid synthase C-terminal domain"/>
    <property type="match status" value="1"/>
</dbReference>
<dbReference type="PANTHER" id="PTHR42966:SF1">
    <property type="entry name" value="SIALIC ACID SYNTHASE"/>
    <property type="match status" value="1"/>
</dbReference>
<dbReference type="GO" id="GO:0016051">
    <property type="term" value="P:carbohydrate biosynthetic process"/>
    <property type="evidence" value="ECO:0007669"/>
    <property type="project" value="InterPro"/>
</dbReference>
<dbReference type="SUPFAM" id="SSF51269">
    <property type="entry name" value="AFP III-like domain"/>
    <property type="match status" value="1"/>
</dbReference>
<dbReference type="GO" id="GO:0047444">
    <property type="term" value="F:N-acylneuraminate-9-phosphate synthase activity"/>
    <property type="evidence" value="ECO:0007669"/>
    <property type="project" value="TreeGrafter"/>
</dbReference>
<organism evidence="2">
    <name type="scientific">marine sediment metagenome</name>
    <dbReference type="NCBI Taxonomy" id="412755"/>
    <lineage>
        <taxon>unclassified sequences</taxon>
        <taxon>metagenomes</taxon>
        <taxon>ecological metagenomes</taxon>
    </lineage>
</organism>
<feature type="domain" description="AFP-like" evidence="1">
    <location>
        <begin position="286"/>
        <end position="341"/>
    </location>
</feature>
<dbReference type="Gene3D" id="3.20.20.70">
    <property type="entry name" value="Aldolase class I"/>
    <property type="match status" value="1"/>
</dbReference>
<comment type="caution">
    <text evidence="2">The sequence shown here is derived from an EMBL/GenBank/DDBJ whole genome shotgun (WGS) entry which is preliminary data.</text>
</comment>
<dbReference type="AlphaFoldDB" id="A0A0F9PHN5"/>
<dbReference type="InterPro" id="IPR013785">
    <property type="entry name" value="Aldolase_TIM"/>
</dbReference>
<accession>A0A0F9PHN5</accession>
<dbReference type="CDD" id="cd11615">
    <property type="entry name" value="SAF_NeuB_like"/>
    <property type="match status" value="1"/>
</dbReference>
<dbReference type="PANTHER" id="PTHR42966">
    <property type="entry name" value="N-ACETYLNEURAMINATE SYNTHASE"/>
    <property type="match status" value="1"/>
</dbReference>
<dbReference type="EMBL" id="LAZR01002917">
    <property type="protein sequence ID" value="KKN24012.1"/>
    <property type="molecule type" value="Genomic_DNA"/>
</dbReference>
<sequence>MIKQVEIRHKVIGQGYPPFLIAEMACAHQGDVENACDLVNVAIKANADAIQLQVFKKETYMSPIYKDYDLITNLELSQNEWSRVIELIKEKDILFFAAGFDVESIKFLIEQGVDAFKVHSSDISNPEVLKEVGRSKKPVFLGCGASKIGEIKKGIDFLKKNGTTDIILMHGYQGFPTKIEDSHLNFIKTLERAFNLNVGYYDHVDGGTILANISPIMAIGYGAQAIEKHFILTREDKGIDYESSLDQEDFISFCEILRTSGKAIGSEKIRDFTEGELKYRAYCKKSIIAVDNISKGSKITRGKVMFLRGDPGIPPNKFKNIEGKLAKREISKYHNLTYDDF</sequence>
<evidence type="ECO:0000313" key="2">
    <source>
        <dbReference type="EMBL" id="KKN24012.1"/>
    </source>
</evidence>
<dbReference type="Pfam" id="PF03102">
    <property type="entry name" value="NeuB"/>
    <property type="match status" value="1"/>
</dbReference>